<gene>
    <name evidence="15" type="ORF">NEOCIP111885_00306</name>
</gene>
<dbReference type="RefSeq" id="WP_230494907.1">
    <property type="nucleotide sequence ID" value="NZ_CAKJTG010000002.1"/>
</dbReference>
<evidence type="ECO:0000259" key="13">
    <source>
        <dbReference type="Pfam" id="PF00082"/>
    </source>
</evidence>
<dbReference type="SUPFAM" id="SSF52743">
    <property type="entry name" value="Subtilisin-like"/>
    <property type="match status" value="1"/>
</dbReference>
<evidence type="ECO:0000256" key="9">
    <source>
        <dbReference type="PROSITE-ProRule" id="PRU01240"/>
    </source>
</evidence>
<dbReference type="InterPro" id="IPR054399">
    <property type="entry name" value="Fervidolysin-like_N_prodom"/>
</dbReference>
<dbReference type="GO" id="GO:0006508">
    <property type="term" value="P:proteolysis"/>
    <property type="evidence" value="ECO:0007669"/>
    <property type="project" value="UniProtKB-KW"/>
</dbReference>
<dbReference type="GO" id="GO:0005576">
    <property type="term" value="C:extracellular region"/>
    <property type="evidence" value="ECO:0007669"/>
    <property type="project" value="UniProtKB-SubCell"/>
</dbReference>
<dbReference type="InterPro" id="IPR015500">
    <property type="entry name" value="Peptidase_S8_subtilisin-rel"/>
</dbReference>
<protein>
    <recommendedName>
        <fullName evidence="17">Peptidase S8</fullName>
    </recommendedName>
</protein>
<evidence type="ECO:0000313" key="15">
    <source>
        <dbReference type="EMBL" id="CAG9606618.1"/>
    </source>
</evidence>
<keyword evidence="8" id="KW-0106">Calcium</keyword>
<evidence type="ECO:0000256" key="12">
    <source>
        <dbReference type="SAM" id="SignalP"/>
    </source>
</evidence>
<dbReference type="InterPro" id="IPR022398">
    <property type="entry name" value="Peptidase_S8_His-AS"/>
</dbReference>
<dbReference type="EMBL" id="CAKJTG010000002">
    <property type="protein sequence ID" value="CAG9606618.1"/>
    <property type="molecule type" value="Genomic_DNA"/>
</dbReference>
<dbReference type="PANTHER" id="PTHR43806:SF11">
    <property type="entry name" value="CEREVISIN-RELATED"/>
    <property type="match status" value="1"/>
</dbReference>
<feature type="signal peptide" evidence="12">
    <location>
        <begin position="1"/>
        <end position="25"/>
    </location>
</feature>
<dbReference type="InterPro" id="IPR000209">
    <property type="entry name" value="Peptidase_S8/S53_dom"/>
</dbReference>
<dbReference type="Proteomes" id="UP000789845">
    <property type="component" value="Unassembled WGS sequence"/>
</dbReference>
<evidence type="ECO:0000256" key="1">
    <source>
        <dbReference type="ARBA" id="ARBA00001913"/>
    </source>
</evidence>
<feature type="region of interest" description="Disordered" evidence="11">
    <location>
        <begin position="498"/>
        <end position="518"/>
    </location>
</feature>
<dbReference type="PROSITE" id="PS51892">
    <property type="entry name" value="SUBTILASE"/>
    <property type="match status" value="1"/>
</dbReference>
<dbReference type="InterPro" id="IPR036852">
    <property type="entry name" value="Peptidase_S8/S53_dom_sf"/>
</dbReference>
<dbReference type="InterPro" id="IPR023827">
    <property type="entry name" value="Peptidase_S8_Asp-AS"/>
</dbReference>
<proteinExistence type="inferred from homology"/>
<feature type="active site" description="Charge relay system" evidence="9">
    <location>
        <position position="205"/>
    </location>
</feature>
<evidence type="ECO:0000256" key="7">
    <source>
        <dbReference type="ARBA" id="ARBA00022825"/>
    </source>
</evidence>
<evidence type="ECO:0008006" key="17">
    <source>
        <dbReference type="Google" id="ProtNLM"/>
    </source>
</evidence>
<comment type="caution">
    <text evidence="15">The sequence shown here is derived from an EMBL/GenBank/DDBJ whole genome shotgun (WGS) entry which is preliminary data.</text>
</comment>
<dbReference type="GO" id="GO:0004252">
    <property type="term" value="F:serine-type endopeptidase activity"/>
    <property type="evidence" value="ECO:0007669"/>
    <property type="project" value="UniProtKB-UniRule"/>
</dbReference>
<evidence type="ECO:0000256" key="8">
    <source>
        <dbReference type="ARBA" id="ARBA00022837"/>
    </source>
</evidence>
<keyword evidence="4" id="KW-0964">Secreted</keyword>
<evidence type="ECO:0000313" key="16">
    <source>
        <dbReference type="Proteomes" id="UP000789845"/>
    </source>
</evidence>
<dbReference type="PROSITE" id="PS00137">
    <property type="entry name" value="SUBTILASE_HIS"/>
    <property type="match status" value="1"/>
</dbReference>
<evidence type="ECO:0000256" key="4">
    <source>
        <dbReference type="ARBA" id="ARBA00022525"/>
    </source>
</evidence>
<dbReference type="InterPro" id="IPR023828">
    <property type="entry name" value="Peptidase_S8_Ser-AS"/>
</dbReference>
<accession>A0A9C7L9A4</accession>
<name>A0A9C7L9A4_9BACI</name>
<feature type="chain" id="PRO_5038428399" description="Peptidase S8" evidence="12">
    <location>
        <begin position="26"/>
        <end position="1168"/>
    </location>
</feature>
<comment type="similarity">
    <text evidence="3 9 10">Belongs to the peptidase S8 family.</text>
</comment>
<feature type="compositionally biased region" description="Basic and acidic residues" evidence="11">
    <location>
        <begin position="722"/>
        <end position="734"/>
    </location>
</feature>
<feature type="region of interest" description="Disordered" evidence="11">
    <location>
        <begin position="720"/>
        <end position="742"/>
    </location>
</feature>
<dbReference type="Gene3D" id="2.60.120.380">
    <property type="match status" value="3"/>
</dbReference>
<evidence type="ECO:0000259" key="14">
    <source>
        <dbReference type="Pfam" id="PF22148"/>
    </source>
</evidence>
<evidence type="ECO:0000256" key="3">
    <source>
        <dbReference type="ARBA" id="ARBA00011073"/>
    </source>
</evidence>
<keyword evidence="16" id="KW-1185">Reference proteome</keyword>
<evidence type="ECO:0000256" key="11">
    <source>
        <dbReference type="SAM" id="MobiDB-lite"/>
    </source>
</evidence>
<evidence type="ECO:0000256" key="5">
    <source>
        <dbReference type="ARBA" id="ARBA00022670"/>
    </source>
</evidence>
<dbReference type="Pfam" id="PF22148">
    <property type="entry name" value="Fervidolysin_NPro-like"/>
    <property type="match status" value="1"/>
</dbReference>
<sequence>MKKWQRLTLSFGLASTLLVPSFSSAAVKPDLNVLKEKAQADLLKSLKRSSSEQKLLAIQKQQQEKQVSNDTIIVKYETKLSANVHRKSGAKLERSIPSLGYDIVKLSKGQKLADLLSFYSKQPGVTSVTPSVTYKSLATGDPKKAGMYHLNYLDIDSALELAGDHKVTVAVIDTGMDLKHAELKNQVLPPYSVMNPAGQPILDVHGTHVAGIIAAEKDNGIGGHGVNPKAKILPIDVFSGGFFTSDYTIAEGVLYAISQNVDVINMSLGGSQESPILAEAVKKAIDAGITIVAAAGNNYGESISYPAAYEGVIAVSATNHADELAEFSSYGSFVDIAAPGEAIYNSLYDPYKGSSFGYLSGTSMATPVVAGVASLLLSKYPDLKPFEVEAILKMTAQDLGDKGYDVKYGAGFVDAVAALEFDMKDLPKAPEVTEADAKAKAPEVTNDKESFQNTISTAGQTHWYKVKLEKGEGVQALLDGAKQFNYKLVFDFVPDSADGKAESRSVNQAPNGKQEGGFFQAKESGTLYVGVKDVYGNYDAASQFTLSLTKEKEMKIDTVTAQDPVVISKLPFTSTDGGKTLTFAVDADATEADKDYFRFTVSEPTTVKFDLSAVPGIDSSVGVYFEPDFFMPAPPDLPPGAYWEKPMIQYVNNNGISEGEKVSFDAMPGMDYLIEVSAEPKRDFWYDMMFGRPTEAKAIPNSNTPYILKAEKVVAAPDEDGFPMREQRPEDQVMKGEMSPAEYQETKRNDFKEAMDKMAELPYYRYFDENLMNLVKEKALAYNLGDKLEGKFQFSGDEDYYKFTADADTIFNFELAEPKETLPWVQVMEYDPKVNDMYPIASIWTYGILWGEEVDLKRTIALEKGKEYYIRLMNERFQASDEPYVLTTKKLLDVPASNDTDENTDSLAKVLAPGQSATNHLIYGTDTDYYYYRNRGNEHFLSLTLQPQPFMPSELEKLPKELLNPLVAFVTIIEDTNGNMKVDGDEAAKAVPWGPNQMTLNTEASFKVKKNVGYFFAVNGYGYDGGVSIQPYEIGLHNWNTVDEDKASVVKNNVPSAPLALKNIGVGGNFAVEGYFNPGVNFGDKDYYQLTVDKYSKFEVTLATPMQLDGVITIYDAKGKKVARMDHYGMGDFEVGTVTLPKGNYYIMVEESFGQTSLEAYQLIVRKK</sequence>
<organism evidence="15 16">
    <name type="scientific">Pseudoneobacillus rhizosphaerae</name>
    <dbReference type="NCBI Taxonomy" id="2880968"/>
    <lineage>
        <taxon>Bacteria</taxon>
        <taxon>Bacillati</taxon>
        <taxon>Bacillota</taxon>
        <taxon>Bacilli</taxon>
        <taxon>Bacillales</taxon>
        <taxon>Bacillaceae</taxon>
        <taxon>Pseudoneobacillus</taxon>
    </lineage>
</organism>
<keyword evidence="5 9" id="KW-0645">Protease</keyword>
<comment type="cofactor">
    <cofactor evidence="1">
        <name>Ca(2+)</name>
        <dbReference type="ChEBI" id="CHEBI:29108"/>
    </cofactor>
</comment>
<evidence type="ECO:0000256" key="10">
    <source>
        <dbReference type="RuleBase" id="RU003355"/>
    </source>
</evidence>
<feature type="domain" description="Peptidase S8/S53" evidence="13">
    <location>
        <begin position="165"/>
        <end position="411"/>
    </location>
</feature>
<keyword evidence="12" id="KW-0732">Signal</keyword>
<keyword evidence="7 9" id="KW-0720">Serine protease</keyword>
<dbReference type="InterPro" id="IPR050131">
    <property type="entry name" value="Peptidase_S8_subtilisin-like"/>
</dbReference>
<keyword evidence="6 9" id="KW-0378">Hydrolase</keyword>
<dbReference type="PROSITE" id="PS00136">
    <property type="entry name" value="SUBTILASE_ASP"/>
    <property type="match status" value="1"/>
</dbReference>
<dbReference type="Gene3D" id="3.40.50.200">
    <property type="entry name" value="Peptidase S8/S53 domain"/>
    <property type="match status" value="1"/>
</dbReference>
<feature type="domain" description="Fervidolysin-like N-terminal prodomain" evidence="14">
    <location>
        <begin position="58"/>
        <end position="130"/>
    </location>
</feature>
<dbReference type="AlphaFoldDB" id="A0A9C7L9A4"/>
<dbReference type="PROSITE" id="PS00138">
    <property type="entry name" value="SUBTILASE_SER"/>
    <property type="match status" value="1"/>
</dbReference>
<evidence type="ECO:0000256" key="6">
    <source>
        <dbReference type="ARBA" id="ARBA00022801"/>
    </source>
</evidence>
<feature type="active site" description="Charge relay system" evidence="9">
    <location>
        <position position="173"/>
    </location>
</feature>
<dbReference type="PRINTS" id="PR00723">
    <property type="entry name" value="SUBTILISIN"/>
</dbReference>
<dbReference type="Pfam" id="PF00082">
    <property type="entry name" value="Peptidase_S8"/>
    <property type="match status" value="1"/>
</dbReference>
<evidence type="ECO:0000256" key="2">
    <source>
        <dbReference type="ARBA" id="ARBA00004613"/>
    </source>
</evidence>
<feature type="active site" description="Charge relay system" evidence="9">
    <location>
        <position position="363"/>
    </location>
</feature>
<comment type="subcellular location">
    <subcellularLocation>
        <location evidence="2">Secreted</location>
    </subcellularLocation>
</comment>
<reference evidence="15" key="1">
    <citation type="submission" date="2021-10" db="EMBL/GenBank/DDBJ databases">
        <authorList>
            <person name="Criscuolo A."/>
        </authorList>
    </citation>
    <scope>NUCLEOTIDE SEQUENCE</scope>
    <source>
        <strain evidence="15">CIP111885</strain>
    </source>
</reference>
<dbReference type="PANTHER" id="PTHR43806">
    <property type="entry name" value="PEPTIDASE S8"/>
    <property type="match status" value="1"/>
</dbReference>